<dbReference type="RefSeq" id="WP_395419620.1">
    <property type="nucleotide sequence ID" value="NZ_JBIPKE010000020.1"/>
</dbReference>
<keyword evidence="2" id="KW-1185">Reference proteome</keyword>
<comment type="caution">
    <text evidence="1">The sequence shown here is derived from an EMBL/GenBank/DDBJ whole genome shotgun (WGS) entry which is preliminary data.</text>
</comment>
<evidence type="ECO:0000313" key="1">
    <source>
        <dbReference type="EMBL" id="MFH6985572.1"/>
    </source>
</evidence>
<reference evidence="1 2" key="1">
    <citation type="journal article" date="2013" name="Int. J. Syst. Evol. Microbiol.">
        <title>Marinoscillum luteum sp. nov., isolated from marine sediment.</title>
        <authorList>
            <person name="Cha I.T."/>
            <person name="Park S.J."/>
            <person name="Kim S.J."/>
            <person name="Kim J.G."/>
            <person name="Jung M.Y."/>
            <person name="Shin K.S."/>
            <person name="Kwon K.K."/>
            <person name="Yang S.H."/>
            <person name="Seo Y.S."/>
            <person name="Rhee S.K."/>
        </authorList>
    </citation>
    <scope>NUCLEOTIDE SEQUENCE [LARGE SCALE GENOMIC DNA]</scope>
    <source>
        <strain evidence="1 2">KCTC 23939</strain>
    </source>
</reference>
<name>A0ABW7NDK2_9BACT</name>
<dbReference type="Proteomes" id="UP001610063">
    <property type="component" value="Unassembled WGS sequence"/>
</dbReference>
<dbReference type="EMBL" id="JBIPKE010000020">
    <property type="protein sequence ID" value="MFH6985572.1"/>
    <property type="molecule type" value="Genomic_DNA"/>
</dbReference>
<protein>
    <submittedName>
        <fullName evidence="1">Uncharacterized protein</fullName>
    </submittedName>
</protein>
<accession>A0ABW7NDK2</accession>
<evidence type="ECO:0000313" key="2">
    <source>
        <dbReference type="Proteomes" id="UP001610063"/>
    </source>
</evidence>
<proteinExistence type="predicted"/>
<organism evidence="1 2">
    <name type="scientific">Marinoscillum luteum</name>
    <dbReference type="NCBI Taxonomy" id="861051"/>
    <lineage>
        <taxon>Bacteria</taxon>
        <taxon>Pseudomonadati</taxon>
        <taxon>Bacteroidota</taxon>
        <taxon>Cytophagia</taxon>
        <taxon>Cytophagales</taxon>
        <taxon>Reichenbachiellaceae</taxon>
        <taxon>Marinoscillum</taxon>
    </lineage>
</organism>
<gene>
    <name evidence="1" type="ORF">ACHKAR_19120</name>
</gene>
<sequence length="51" mass="5718">MENTINKTIGEIVAEDYHFAAISKNMESIFAAMAIGHCLMFVPQKTSILWT</sequence>